<protein>
    <recommendedName>
        <fullName evidence="4">Protein phosphatase 2C</fullName>
    </recommendedName>
</protein>
<sequence>MSEPGEPGVPSPTAQAEDAWWDAVYGPPEREPASRPSAGTVDDWFATALGAIGVPHTTPAPRTPVDDSLPPVPSAPPSPRVPDPRVGAPRPVAADVDLDLDPDVLAWPSRVTPAPEDAHDAIQPSGRQPEHGDPAVADAAAPSPSDQQVHDAPLPSDRQVHDAPPPRAAPVPPRNAEPPVPPEPPTPPGPPAPPRDVGPADAAPLPPKPTDPPAAPAAGPPAPPHVPTPTLPDGAALRWGRSRPAAGAALPEPDALPEADPEDLRAIVPDTVLELARHGSMTLRAGSARSEDARALGAPRSDRLVVVRFGEGADGLMVVVVTSGRGAGEAARLLAAAVGRSRAGLLVDLRQGAQERLRFGLQRLTARAARVLGPEGALHAVLAPLDATNRLRAGFGTGPGALMLLGDDAWYDAYAGRRLGPPPEGGDGSAAEPGVFRFRAVVPEPGDVLLVCTEGLATPLRAEPAVAALLAEHWSQPHAPSGVDFLRQIQARASGHSGDRTAAALWED</sequence>
<gene>
    <name evidence="2" type="ORF">SAMN05414137_1508</name>
</gene>
<name>A0A1H8AT17_STRJI</name>
<evidence type="ECO:0000313" key="2">
    <source>
        <dbReference type="EMBL" id="SEM73845.1"/>
    </source>
</evidence>
<dbReference type="STRING" id="235985.SAMN05414137_1508"/>
<feature type="compositionally biased region" description="Pro residues" evidence="1">
    <location>
        <begin position="163"/>
        <end position="196"/>
    </location>
</feature>
<evidence type="ECO:0000313" key="3">
    <source>
        <dbReference type="Proteomes" id="UP000183015"/>
    </source>
</evidence>
<feature type="compositionally biased region" description="Pro residues" evidence="1">
    <location>
        <begin position="204"/>
        <end position="230"/>
    </location>
</feature>
<proteinExistence type="predicted"/>
<keyword evidence="3" id="KW-1185">Reference proteome</keyword>
<evidence type="ECO:0000256" key="1">
    <source>
        <dbReference type="SAM" id="MobiDB-lite"/>
    </source>
</evidence>
<dbReference type="RefSeq" id="WP_052439565.1">
    <property type="nucleotide sequence ID" value="NZ_BBPN01000076.1"/>
</dbReference>
<dbReference type="AlphaFoldDB" id="A0A1H8AT17"/>
<feature type="compositionally biased region" description="Low complexity" evidence="1">
    <location>
        <begin position="134"/>
        <end position="146"/>
    </location>
</feature>
<dbReference type="EMBL" id="FOAZ01000050">
    <property type="protein sequence ID" value="SEM73845.1"/>
    <property type="molecule type" value="Genomic_DNA"/>
</dbReference>
<dbReference type="Proteomes" id="UP000183015">
    <property type="component" value="Unassembled WGS sequence"/>
</dbReference>
<feature type="compositionally biased region" description="Pro residues" evidence="1">
    <location>
        <begin position="70"/>
        <end position="81"/>
    </location>
</feature>
<evidence type="ECO:0008006" key="4">
    <source>
        <dbReference type="Google" id="ProtNLM"/>
    </source>
</evidence>
<organism evidence="2 3">
    <name type="scientific">Streptacidiphilus jiangxiensis</name>
    <dbReference type="NCBI Taxonomy" id="235985"/>
    <lineage>
        <taxon>Bacteria</taxon>
        <taxon>Bacillati</taxon>
        <taxon>Actinomycetota</taxon>
        <taxon>Actinomycetes</taxon>
        <taxon>Kitasatosporales</taxon>
        <taxon>Streptomycetaceae</taxon>
        <taxon>Streptacidiphilus</taxon>
    </lineage>
</organism>
<dbReference type="OrthoDB" id="4349962at2"/>
<reference evidence="3" key="1">
    <citation type="submission" date="2016-10" db="EMBL/GenBank/DDBJ databases">
        <authorList>
            <person name="Varghese N."/>
        </authorList>
    </citation>
    <scope>NUCLEOTIDE SEQUENCE [LARGE SCALE GENOMIC DNA]</scope>
    <source>
        <strain evidence="3">DSM 45096 / BCRC 16803 / CGMCC 4.1857 / CIP 109030 / JCM 12277 / KCTC 19219 / NBRC 100920 / 33214</strain>
    </source>
</reference>
<accession>A0A1H8AT17</accession>
<dbReference type="eggNOG" id="COG0631">
    <property type="taxonomic scope" value="Bacteria"/>
</dbReference>
<feature type="region of interest" description="Disordered" evidence="1">
    <location>
        <begin position="1"/>
        <end position="238"/>
    </location>
</feature>